<feature type="compositionally biased region" description="Polar residues" evidence="1">
    <location>
        <begin position="502"/>
        <end position="518"/>
    </location>
</feature>
<feature type="transmembrane region" description="Helical" evidence="2">
    <location>
        <begin position="106"/>
        <end position="124"/>
    </location>
</feature>
<organism evidence="4 5">
    <name type="scientific">Epidermidibacterium keratini</name>
    <dbReference type="NCBI Taxonomy" id="1891644"/>
    <lineage>
        <taxon>Bacteria</taxon>
        <taxon>Bacillati</taxon>
        <taxon>Actinomycetota</taxon>
        <taxon>Actinomycetes</taxon>
        <taxon>Sporichthyales</taxon>
        <taxon>Sporichthyaceae</taxon>
        <taxon>Epidermidibacterium</taxon>
    </lineage>
</organism>
<name>A0A7L4YNF6_9ACTN</name>
<dbReference type="PANTHER" id="PTHR19372">
    <property type="entry name" value="SULFITE REDUCTASE"/>
    <property type="match status" value="1"/>
</dbReference>
<dbReference type="PANTHER" id="PTHR19372:SF7">
    <property type="entry name" value="SULFITE OXIDASE, MITOCHONDRIAL"/>
    <property type="match status" value="1"/>
</dbReference>
<evidence type="ECO:0000256" key="2">
    <source>
        <dbReference type="SAM" id="Phobius"/>
    </source>
</evidence>
<dbReference type="KEGG" id="eke:EK0264_09915"/>
<accession>A0A7L4YNF6</accession>
<keyword evidence="2" id="KW-0812">Transmembrane</keyword>
<dbReference type="Gene3D" id="2.60.40.650">
    <property type="match status" value="1"/>
</dbReference>
<dbReference type="Proteomes" id="UP000463857">
    <property type="component" value="Chromosome"/>
</dbReference>
<dbReference type="InterPro" id="IPR036374">
    <property type="entry name" value="OxRdtase_Mopterin-bd_sf"/>
</dbReference>
<dbReference type="EMBL" id="CP047156">
    <property type="protein sequence ID" value="QHC00572.1"/>
    <property type="molecule type" value="Genomic_DNA"/>
</dbReference>
<proteinExistence type="predicted"/>
<dbReference type="GO" id="GO:0008482">
    <property type="term" value="F:sulfite oxidase activity"/>
    <property type="evidence" value="ECO:0007669"/>
    <property type="project" value="TreeGrafter"/>
</dbReference>
<feature type="transmembrane region" description="Helical" evidence="2">
    <location>
        <begin position="130"/>
        <end position="150"/>
    </location>
</feature>
<gene>
    <name evidence="4" type="ORF">EK0264_09915</name>
</gene>
<keyword evidence="2" id="KW-1133">Transmembrane helix</keyword>
<dbReference type="GO" id="GO:0043546">
    <property type="term" value="F:molybdopterin cofactor binding"/>
    <property type="evidence" value="ECO:0007669"/>
    <property type="project" value="TreeGrafter"/>
</dbReference>
<dbReference type="Pfam" id="PF00174">
    <property type="entry name" value="Oxidored_molyb"/>
    <property type="match status" value="1"/>
</dbReference>
<keyword evidence="2" id="KW-0472">Membrane</keyword>
<keyword evidence="5" id="KW-1185">Reference proteome</keyword>
<sequence length="538" mass="56763">MTITDQRPDAAAARRAPRWAYAVAGVVSALAAMGVGHVVAGLLYPPASPLLAVGSYVIDLAPTPVKEWAVSTFGNADKPVLIASVTVVSLVLAAAVGVLARTKLRLALVLGAALILIGAVIAATRPTGRIVDAVPSLIAAATMSGLLFLLHKRFLLSDATSEEGTAEELPESPTDHNARETGALWAADRRKFLIAAAGTTAGAAALGFLGQRVGAPAAPSITAKDLPKPTNSLAPLPAGLETKYDGISKFVTPNDDFYRVDIALSVPRIDQNTWQLTIDGDVDKPLTLSYADLLEMPMIEKDITMTCVSNEVGGGYVGAARWLGVPVRELLDQVGVGKGVDQILSSADDGITISTPIQALTDDRDALLAVAMNGEPLSPTHGFPVRLVTPGLFGFVGSTKWITSMTATTYAKESAYWTDRDWVIDAPVLTQSRIDTPRGLETNPAGPTIIGGVAWAQQRGITKVEVRVDDGEWQEATLGPDAGIDYWRQWYIEWDATPGRHTLSSRATDTTGETQTDAKATPFPSGATGWHSIVTMIA</sequence>
<evidence type="ECO:0000256" key="1">
    <source>
        <dbReference type="SAM" id="MobiDB-lite"/>
    </source>
</evidence>
<dbReference type="SUPFAM" id="SSF56524">
    <property type="entry name" value="Oxidoreductase molybdopterin-binding domain"/>
    <property type="match status" value="1"/>
</dbReference>
<dbReference type="Gene3D" id="3.90.420.10">
    <property type="entry name" value="Oxidoreductase, molybdopterin-binding domain"/>
    <property type="match status" value="1"/>
</dbReference>
<feature type="transmembrane region" description="Helical" evidence="2">
    <location>
        <begin position="192"/>
        <end position="210"/>
    </location>
</feature>
<dbReference type="OrthoDB" id="9795587at2"/>
<dbReference type="InParanoid" id="A0A7L4YNF6"/>
<protein>
    <submittedName>
        <fullName evidence="4">Molybdopterin-dependent oxidoreductase</fullName>
    </submittedName>
</protein>
<feature type="transmembrane region" description="Helical" evidence="2">
    <location>
        <begin position="80"/>
        <end position="99"/>
    </location>
</feature>
<dbReference type="RefSeq" id="WP_159545190.1">
    <property type="nucleotide sequence ID" value="NZ_CP047156.1"/>
</dbReference>
<dbReference type="GO" id="GO:0006790">
    <property type="term" value="P:sulfur compound metabolic process"/>
    <property type="evidence" value="ECO:0007669"/>
    <property type="project" value="TreeGrafter"/>
</dbReference>
<feature type="transmembrane region" description="Helical" evidence="2">
    <location>
        <begin position="21"/>
        <end position="44"/>
    </location>
</feature>
<dbReference type="AlphaFoldDB" id="A0A7L4YNF6"/>
<dbReference type="GO" id="GO:0020037">
    <property type="term" value="F:heme binding"/>
    <property type="evidence" value="ECO:0007669"/>
    <property type="project" value="TreeGrafter"/>
</dbReference>
<feature type="region of interest" description="Disordered" evidence="1">
    <location>
        <begin position="501"/>
        <end position="525"/>
    </location>
</feature>
<evidence type="ECO:0000313" key="5">
    <source>
        <dbReference type="Proteomes" id="UP000463857"/>
    </source>
</evidence>
<dbReference type="InterPro" id="IPR000572">
    <property type="entry name" value="OxRdtase_Mopterin-bd_dom"/>
</dbReference>
<dbReference type="InterPro" id="IPR014756">
    <property type="entry name" value="Ig_E-set"/>
</dbReference>
<evidence type="ECO:0000259" key="3">
    <source>
        <dbReference type="Pfam" id="PF00174"/>
    </source>
</evidence>
<evidence type="ECO:0000313" key="4">
    <source>
        <dbReference type="EMBL" id="QHC00572.1"/>
    </source>
</evidence>
<feature type="domain" description="Oxidoreductase molybdopterin-binding" evidence="3">
    <location>
        <begin position="264"/>
        <end position="414"/>
    </location>
</feature>
<dbReference type="SUPFAM" id="SSF81296">
    <property type="entry name" value="E set domains"/>
    <property type="match status" value="1"/>
</dbReference>
<reference evidence="4 5" key="1">
    <citation type="journal article" date="2018" name="Int. J. Syst. Evol. Microbiol.">
        <title>Epidermidibacterium keratini gen. nov., sp. nov., a member of the family Sporichthyaceae, isolated from keratin epidermis.</title>
        <authorList>
            <person name="Lee D.G."/>
            <person name="Trujillo M.E."/>
            <person name="Kang S."/>
            <person name="Nam J.J."/>
            <person name="Kim Y.J."/>
        </authorList>
    </citation>
    <scope>NUCLEOTIDE SEQUENCE [LARGE SCALE GENOMIC DNA]</scope>
    <source>
        <strain evidence="4 5">EPI-7</strain>
    </source>
</reference>